<dbReference type="CDD" id="cd06583">
    <property type="entry name" value="PGRP"/>
    <property type="match status" value="1"/>
</dbReference>
<comment type="catalytic activity">
    <reaction evidence="1">
        <text>Hydrolyzes the link between N-acetylmuramoyl residues and L-amino acid residues in certain cell-wall glycopeptides.</text>
        <dbReference type="EC" id="3.5.1.28"/>
    </reaction>
</comment>
<dbReference type="Gene3D" id="3.40.80.10">
    <property type="entry name" value="Peptidoglycan recognition protein-like"/>
    <property type="match status" value="1"/>
</dbReference>
<evidence type="ECO:0000256" key="2">
    <source>
        <dbReference type="ARBA" id="ARBA00011901"/>
    </source>
</evidence>
<dbReference type="InterPro" id="IPR002502">
    <property type="entry name" value="Amidase_domain"/>
</dbReference>
<keyword evidence="4" id="KW-0961">Cell wall biogenesis/degradation</keyword>
<dbReference type="RefSeq" id="WP_215218465.1">
    <property type="nucleotide sequence ID" value="NZ_OU015430.1"/>
</dbReference>
<proteinExistence type="predicted"/>
<organism evidence="6 7">
    <name type="scientific">Novilysobacter luteus</name>
    <dbReference type="NCBI Taxonomy" id="2822368"/>
    <lineage>
        <taxon>Bacteria</taxon>
        <taxon>Pseudomonadati</taxon>
        <taxon>Pseudomonadota</taxon>
        <taxon>Gammaproteobacteria</taxon>
        <taxon>Lysobacterales</taxon>
        <taxon>Lysobacteraceae</taxon>
        <taxon>Novilysobacter</taxon>
    </lineage>
</organism>
<accession>A0ABN7QXG1</accession>
<dbReference type="PANTHER" id="PTHR30417:SF1">
    <property type="entry name" value="N-ACETYLMURAMOYL-L-ALANINE AMIDASE AMID"/>
    <property type="match status" value="1"/>
</dbReference>
<dbReference type="SMART" id="SM00644">
    <property type="entry name" value="Ami_2"/>
    <property type="match status" value="1"/>
</dbReference>
<reference evidence="6 7" key="1">
    <citation type="submission" date="2021-04" db="EMBL/GenBank/DDBJ databases">
        <authorList>
            <person name="Rodrigo-Torres L."/>
            <person name="Arahal R. D."/>
            <person name="Lucena T."/>
        </authorList>
    </citation>
    <scope>NUCLEOTIDE SEQUENCE [LARGE SCALE GENOMIC DNA]</scope>
    <source>
        <strain evidence="6 7">CECT 30171</strain>
    </source>
</reference>
<gene>
    <name evidence="6" type="ORF">LYB30171_01913</name>
</gene>
<dbReference type="PANTHER" id="PTHR30417">
    <property type="entry name" value="N-ACETYLMURAMOYL-L-ALANINE AMIDASE AMID"/>
    <property type="match status" value="1"/>
</dbReference>
<dbReference type="EMBL" id="OU015430">
    <property type="protein sequence ID" value="CAG4975380.1"/>
    <property type="molecule type" value="Genomic_DNA"/>
</dbReference>
<evidence type="ECO:0000313" key="7">
    <source>
        <dbReference type="Proteomes" id="UP000680116"/>
    </source>
</evidence>
<dbReference type="Proteomes" id="UP000680116">
    <property type="component" value="Chromosome"/>
</dbReference>
<evidence type="ECO:0000256" key="1">
    <source>
        <dbReference type="ARBA" id="ARBA00001561"/>
    </source>
</evidence>
<name>A0ABN7QXG1_9GAMM</name>
<dbReference type="InterPro" id="IPR036505">
    <property type="entry name" value="Amidase/PGRP_sf"/>
</dbReference>
<evidence type="ECO:0000256" key="3">
    <source>
        <dbReference type="ARBA" id="ARBA00022801"/>
    </source>
</evidence>
<dbReference type="InterPro" id="IPR051206">
    <property type="entry name" value="NAMLAA_amidase_2"/>
</dbReference>
<dbReference type="EC" id="3.5.1.28" evidence="2"/>
<protein>
    <recommendedName>
        <fullName evidence="2">N-acetylmuramoyl-L-alanine amidase</fullName>
        <ecNumber evidence="2">3.5.1.28</ecNumber>
    </recommendedName>
</protein>
<evidence type="ECO:0000313" key="6">
    <source>
        <dbReference type="EMBL" id="CAG4975380.1"/>
    </source>
</evidence>
<dbReference type="SUPFAM" id="SSF55846">
    <property type="entry name" value="N-acetylmuramoyl-L-alanine amidase-like"/>
    <property type="match status" value="1"/>
</dbReference>
<dbReference type="Pfam" id="PF01510">
    <property type="entry name" value="Amidase_2"/>
    <property type="match status" value="1"/>
</dbReference>
<keyword evidence="3" id="KW-0378">Hydrolase</keyword>
<evidence type="ECO:0000259" key="5">
    <source>
        <dbReference type="SMART" id="SM00644"/>
    </source>
</evidence>
<evidence type="ECO:0000256" key="4">
    <source>
        <dbReference type="ARBA" id="ARBA00023316"/>
    </source>
</evidence>
<feature type="domain" description="N-acetylmuramoyl-L-alanine amidase" evidence="5">
    <location>
        <begin position="45"/>
        <end position="212"/>
    </location>
</feature>
<keyword evidence="7" id="KW-1185">Reference proteome</keyword>
<sequence>MSRFTVVGGSVTSLVENVQRQRLVLPIHVGTNGYVQNAGFTIRPVPALERGPMDGPRAIVLHRTDSSTAEGTMRSFARGVGTHFLVDKDGTVTQAASLLQKTAHVGKIQSRCRVDRVCPADEARMIEGWGWAPSRVHGHEKKKAYPARYPMNEDSVGIETVALFDRTSKQWERPTEDQSRSIARLIAILKNEYGLSDADIYEHDAISYKEPGEGAGLYDGGGATDGMPVRFSPPFF</sequence>